<comment type="similarity">
    <text evidence="1">Belongs to the alpha-carbonic anhydrase family.</text>
</comment>
<proteinExistence type="inferred from homology"/>
<evidence type="ECO:0000256" key="7">
    <source>
        <dbReference type="SAM" id="MobiDB-lite"/>
    </source>
</evidence>
<dbReference type="GO" id="GO:0005886">
    <property type="term" value="C:plasma membrane"/>
    <property type="evidence" value="ECO:0007669"/>
    <property type="project" value="TreeGrafter"/>
</dbReference>
<organism evidence="9 10">
    <name type="scientific">Littorina saxatilis</name>
    <dbReference type="NCBI Taxonomy" id="31220"/>
    <lineage>
        <taxon>Eukaryota</taxon>
        <taxon>Metazoa</taxon>
        <taxon>Spiralia</taxon>
        <taxon>Lophotrochozoa</taxon>
        <taxon>Mollusca</taxon>
        <taxon>Gastropoda</taxon>
        <taxon>Caenogastropoda</taxon>
        <taxon>Littorinimorpha</taxon>
        <taxon>Littorinoidea</taxon>
        <taxon>Littorinidae</taxon>
        <taxon>Littorina</taxon>
    </lineage>
</organism>
<dbReference type="PANTHER" id="PTHR18952:SF265">
    <property type="entry name" value="CARBONIC ANHYDRASE"/>
    <property type="match status" value="1"/>
</dbReference>
<evidence type="ECO:0000256" key="6">
    <source>
        <dbReference type="ARBA" id="ARBA00048348"/>
    </source>
</evidence>
<dbReference type="InterPro" id="IPR036398">
    <property type="entry name" value="CA_dom_sf"/>
</dbReference>
<dbReference type="SUPFAM" id="SSF51069">
    <property type="entry name" value="Carbonic anhydrase"/>
    <property type="match status" value="1"/>
</dbReference>
<dbReference type="InterPro" id="IPR023561">
    <property type="entry name" value="Carbonic_anhydrase_a-class"/>
</dbReference>
<dbReference type="PANTHER" id="PTHR18952">
    <property type="entry name" value="CARBONIC ANHYDRASE"/>
    <property type="match status" value="1"/>
</dbReference>
<accession>A0AAN9AIJ4</accession>
<feature type="region of interest" description="Disordered" evidence="7">
    <location>
        <begin position="565"/>
        <end position="603"/>
    </location>
</feature>
<feature type="compositionally biased region" description="Polar residues" evidence="7">
    <location>
        <begin position="302"/>
        <end position="323"/>
    </location>
</feature>
<feature type="region of interest" description="Disordered" evidence="7">
    <location>
        <begin position="498"/>
        <end position="521"/>
    </location>
</feature>
<keyword evidence="4" id="KW-0862">Zinc</keyword>
<dbReference type="Gene3D" id="3.10.200.10">
    <property type="entry name" value="Alpha carbonic anhydrase"/>
    <property type="match status" value="1"/>
</dbReference>
<keyword evidence="5" id="KW-0456">Lyase</keyword>
<feature type="region of interest" description="Disordered" evidence="7">
    <location>
        <begin position="269"/>
        <end position="469"/>
    </location>
</feature>
<feature type="compositionally biased region" description="Pro residues" evidence="7">
    <location>
        <begin position="136"/>
        <end position="151"/>
    </location>
</feature>
<comment type="catalytic activity">
    <reaction evidence="6">
        <text>hydrogencarbonate + H(+) = CO2 + H2O</text>
        <dbReference type="Rhea" id="RHEA:10748"/>
        <dbReference type="ChEBI" id="CHEBI:15377"/>
        <dbReference type="ChEBI" id="CHEBI:15378"/>
        <dbReference type="ChEBI" id="CHEBI:16526"/>
        <dbReference type="ChEBI" id="CHEBI:17544"/>
        <dbReference type="EC" id="4.2.1.1"/>
    </reaction>
</comment>
<feature type="compositionally biased region" description="Polar residues" evidence="7">
    <location>
        <begin position="439"/>
        <end position="469"/>
    </location>
</feature>
<evidence type="ECO:0000256" key="4">
    <source>
        <dbReference type="ARBA" id="ARBA00022833"/>
    </source>
</evidence>
<evidence type="ECO:0000256" key="3">
    <source>
        <dbReference type="ARBA" id="ARBA00022723"/>
    </source>
</evidence>
<sequence>MVGGVRLRSLLPKDTSRFYRYSGSLTTPKCFETVTWTIFEEPQKISARQLARLRDLLHEDGHYSDVTNDPKSGSVGGAHNAHNYLVDNWRPLQALHSRIIKQSFPFASPRTGHETVTKDAGLAFTSEPALPTPVAVPAPTPPPVSSSPLPMPSSSLLVASSPTPEASPMVQLTTTTDAGPNPSPYTYRNTNPEGVADPSLEFLTSGNKQGAPPTVPSFKSMTEFNNTKGQNTVLSGAARIMPGNGQQHSVQSTGSKDQLQAVDSNLMERPPLPVEDHTQNSSTTVLDVPGASAGRQQGLGSGSNTQLPTSVDITSNAQPSSSVGHPALHPLEPQPPSSTDVSTTLVPSEQHPSTAGAPSPSAEESTTRNPSQPFAGVSSPNQDNGQQIANQERGNATSTSTGQSVDTQASTPVVERVSSPQSASAAHRMNHETSEPAVHNTSEITNQTTTQERGNATSTHTGQSVDTQASTPVVANVDIQKLASLLRQMLVEKQRLALNTTSSSSSSTPLTGRGSTLPPAFDVNNQHRAWQQQQRQMQFQAREQQIRQQRINQILLKQRRLMQQQQGLSGARTQQSTRNVYSSTPAGVRRGSISASPQPSSNPLTLSQALGSLRSTFYRDATTNHITSGSARVRSLARTINPGAHSVGIRPQLVPAYRLQGEKTALPSVGASRATPYVFLHTNNRTIRIRRPFYENMYQTPRQ</sequence>
<evidence type="ECO:0000259" key="8">
    <source>
        <dbReference type="PROSITE" id="PS51144"/>
    </source>
</evidence>
<dbReference type="Pfam" id="PF00194">
    <property type="entry name" value="Carb_anhydrase"/>
    <property type="match status" value="1"/>
</dbReference>
<dbReference type="AlphaFoldDB" id="A0AAN9AIJ4"/>
<dbReference type="GO" id="GO:0008270">
    <property type="term" value="F:zinc ion binding"/>
    <property type="evidence" value="ECO:0007669"/>
    <property type="project" value="InterPro"/>
</dbReference>
<keyword evidence="10" id="KW-1185">Reference proteome</keyword>
<feature type="compositionally biased region" description="Polar residues" evidence="7">
    <location>
        <begin position="337"/>
        <end position="353"/>
    </location>
</feature>
<dbReference type="EMBL" id="JBAMIC010004070">
    <property type="protein sequence ID" value="KAK7087501.1"/>
    <property type="molecule type" value="Genomic_DNA"/>
</dbReference>
<protein>
    <recommendedName>
        <fullName evidence="2">carbonic anhydrase</fullName>
        <ecNumber evidence="2">4.2.1.1</ecNumber>
    </recommendedName>
</protein>
<dbReference type="InterPro" id="IPR001148">
    <property type="entry name" value="CA_dom"/>
</dbReference>
<dbReference type="Proteomes" id="UP001374579">
    <property type="component" value="Unassembled WGS sequence"/>
</dbReference>
<feature type="compositionally biased region" description="Low complexity" evidence="7">
    <location>
        <begin position="152"/>
        <end position="164"/>
    </location>
</feature>
<evidence type="ECO:0000256" key="5">
    <source>
        <dbReference type="ARBA" id="ARBA00023239"/>
    </source>
</evidence>
<reference evidence="9 10" key="1">
    <citation type="submission" date="2024-02" db="EMBL/GenBank/DDBJ databases">
        <title>Chromosome-scale genome assembly of the rough periwinkle Littorina saxatilis.</title>
        <authorList>
            <person name="De Jode A."/>
            <person name="Faria R."/>
            <person name="Formenti G."/>
            <person name="Sims Y."/>
            <person name="Smith T.P."/>
            <person name="Tracey A."/>
            <person name="Wood J.M.D."/>
            <person name="Zagrodzka Z.B."/>
            <person name="Johannesson K."/>
            <person name="Butlin R.K."/>
            <person name="Leder E.H."/>
        </authorList>
    </citation>
    <scope>NUCLEOTIDE SEQUENCE [LARGE SCALE GENOMIC DNA]</scope>
    <source>
        <strain evidence="9">Snail1</strain>
        <tissue evidence="9">Muscle</tissue>
    </source>
</reference>
<dbReference type="PROSITE" id="PS51144">
    <property type="entry name" value="ALPHA_CA_2"/>
    <property type="match status" value="1"/>
</dbReference>
<feature type="region of interest" description="Disordered" evidence="7">
    <location>
        <begin position="136"/>
        <end position="167"/>
    </location>
</feature>
<comment type="caution">
    <text evidence="9">The sequence shown here is derived from an EMBL/GenBank/DDBJ whole genome shotgun (WGS) entry which is preliminary data.</text>
</comment>
<feature type="compositionally biased region" description="Polar residues" evidence="7">
    <location>
        <begin position="593"/>
        <end position="603"/>
    </location>
</feature>
<feature type="compositionally biased region" description="Polar residues" evidence="7">
    <location>
        <begin position="362"/>
        <end position="411"/>
    </location>
</feature>
<evidence type="ECO:0000256" key="1">
    <source>
        <dbReference type="ARBA" id="ARBA00010718"/>
    </source>
</evidence>
<feature type="compositionally biased region" description="Polar residues" evidence="7">
    <location>
        <begin position="571"/>
        <end position="585"/>
    </location>
</feature>
<dbReference type="GO" id="GO:0004089">
    <property type="term" value="F:carbonate dehydratase activity"/>
    <property type="evidence" value="ECO:0007669"/>
    <property type="project" value="UniProtKB-EC"/>
</dbReference>
<evidence type="ECO:0000313" key="10">
    <source>
        <dbReference type="Proteomes" id="UP001374579"/>
    </source>
</evidence>
<feature type="domain" description="Alpha-carbonic anhydrase" evidence="8">
    <location>
        <begin position="1"/>
        <end position="104"/>
    </location>
</feature>
<dbReference type="EC" id="4.2.1.1" evidence="2"/>
<evidence type="ECO:0000313" key="9">
    <source>
        <dbReference type="EMBL" id="KAK7087501.1"/>
    </source>
</evidence>
<evidence type="ECO:0000256" key="2">
    <source>
        <dbReference type="ARBA" id="ARBA00012925"/>
    </source>
</evidence>
<keyword evidence="3" id="KW-0479">Metal-binding</keyword>
<gene>
    <name evidence="9" type="ORF">V1264_021544</name>
</gene>
<name>A0AAN9AIJ4_9CAEN</name>